<evidence type="ECO:0000256" key="4">
    <source>
        <dbReference type="ARBA" id="ARBA00023163"/>
    </source>
</evidence>
<evidence type="ECO:0000256" key="5">
    <source>
        <dbReference type="ARBA" id="ARBA00023242"/>
    </source>
</evidence>
<protein>
    <recommendedName>
        <fullName evidence="6">AP2/ERF domain-containing protein</fullName>
    </recommendedName>
</protein>
<reference evidence="7 8" key="1">
    <citation type="submission" date="2020-04" db="EMBL/GenBank/DDBJ databases">
        <title>Perkinsus olseni comparative genomics.</title>
        <authorList>
            <person name="Bogema D.R."/>
        </authorList>
    </citation>
    <scope>NUCLEOTIDE SEQUENCE [LARGE SCALE GENOMIC DNA]</scope>
    <source>
        <strain evidence="7">ATCC PRA-31</strain>
    </source>
</reference>
<sequence length="1202" mass="132813">MANDRWSRQRQLPEKRLKARLIEETECDADTVRQMIGYWNRCCMSHRRVSRDELGLCCLPSLLTSADLIEAHAVRDPSAGCLHGEEIPYLIKVKPCFEYLSSSDQKSVAETLLTMARSGVTVVDIDSDGREGPALTLDAVPSELISLIDECIGLEKIDDELDDPVVNIDVDEFTRGYPERVTDCPYSCPGRMASPPLEIAELKTKLGWMRATVDPDCLTGASACTVHNNIGVLLRPLLPPDTVNPPREMFKTPLSMLVDAAQGRCPILRRPNDAVMVEDDGSCRRQCVNVLRCLDGYWERDPSRPECIIPAKPKWRSRSYTPKASSQETPGSDLMKLGRCIEYNLLPLLRSRLDANEVRGYAHLLGVTDANEESTEGLLLRMAEELAMRATQGIRPTTSNYFMFEPQRWAQLREAVQSRLPEAMANLPPGAVGSTYRELAAQIPEPGTTDVATASREARESSAMYLLTGMLVGSVHGEQARGKVEFSVYLVSKYGDEEALALATECRRNAELRGEAVASLSGTCHKQSGVVGVQWKRPCYWVAKWRVNGKAIEKRFSVEKYGSEEAALEAAIGNLLAFPAALCHWGNVASSCALRTRTLRSVSSLLWLMAKKRQGRKRQSQGKAEVKSAEKVDYADTVRQMIGYWNRCCMSHRRVSRDELGLCCLPSLLTSADLIEAHAVRDPSAGCLHGEEIPYLIKVKPCFEYLSSNDQKSVVETMLAMARNGVKVEDVPDGKEGSAVGPLTLDAVPSELISLIDECIGLEKIDDELDDPVVNIDVDEFTRGYPERVTDCPYSCPGRMASPPLEIAELITKLGWMRVSVDPDCLTGASACTVHNKIGVLLRPLLPPGTVNPPREMFKTPLSMLVDAVQGRCPILRRPNDAVMVEDDGSCRRQCVNILRCLDGYWERDPSRPECIIPAKPKWRSRSYNSEVSAEGTRDSELMQLGHSLEDNLLPLLRSRLDVDETGEYASRLGITGGEEDKEDLLLRMAEEMAMRATQGIRPTTPNYLMFEPQRWAQLREAVQSRLPEAMANLSPGAVGSTYRELAAELFEPGMAGLAEKASANREAGEPPVVYLLTGMLAGSVREEPARGKVGFSVYPGIKGAEVGMLVVSKYGDEEALALATECRRNAELRGEVVASRSGTCPKQSGVVGVQWKRPCYWVAKWRVNGKAIEKRFSVEKYGSEEAALEAAIACRRSKVPE</sequence>
<evidence type="ECO:0000256" key="2">
    <source>
        <dbReference type="ARBA" id="ARBA00023015"/>
    </source>
</evidence>
<evidence type="ECO:0000256" key="1">
    <source>
        <dbReference type="ARBA" id="ARBA00004123"/>
    </source>
</evidence>
<dbReference type="Proteomes" id="UP000572268">
    <property type="component" value="Unassembled WGS sequence"/>
</dbReference>
<evidence type="ECO:0000256" key="3">
    <source>
        <dbReference type="ARBA" id="ARBA00023125"/>
    </source>
</evidence>
<evidence type="ECO:0000259" key="6">
    <source>
        <dbReference type="Pfam" id="PF00847"/>
    </source>
</evidence>
<dbReference type="GO" id="GO:0003677">
    <property type="term" value="F:DNA binding"/>
    <property type="evidence" value="ECO:0007669"/>
    <property type="project" value="UniProtKB-KW"/>
</dbReference>
<comment type="subcellular location">
    <subcellularLocation>
        <location evidence="1">Nucleus</location>
    </subcellularLocation>
</comment>
<keyword evidence="3" id="KW-0238">DNA-binding</keyword>
<dbReference type="GO" id="GO:0005634">
    <property type="term" value="C:nucleus"/>
    <property type="evidence" value="ECO:0007669"/>
    <property type="project" value="UniProtKB-SubCell"/>
</dbReference>
<dbReference type="Pfam" id="PF00847">
    <property type="entry name" value="AP2"/>
    <property type="match status" value="1"/>
</dbReference>
<keyword evidence="2" id="KW-0805">Transcription regulation</keyword>
<keyword evidence="4" id="KW-0804">Transcription</keyword>
<keyword evidence="5" id="KW-0539">Nucleus</keyword>
<proteinExistence type="predicted"/>
<feature type="domain" description="AP2/ERF" evidence="6">
    <location>
        <begin position="1150"/>
        <end position="1198"/>
    </location>
</feature>
<evidence type="ECO:0000313" key="8">
    <source>
        <dbReference type="Proteomes" id="UP000572268"/>
    </source>
</evidence>
<evidence type="ECO:0000313" key="7">
    <source>
        <dbReference type="EMBL" id="KAF4662870.1"/>
    </source>
</evidence>
<dbReference type="EMBL" id="JABANN010000306">
    <property type="protein sequence ID" value="KAF4662870.1"/>
    <property type="molecule type" value="Genomic_DNA"/>
</dbReference>
<dbReference type="GO" id="GO:0003700">
    <property type="term" value="F:DNA-binding transcription factor activity"/>
    <property type="evidence" value="ECO:0007669"/>
    <property type="project" value="InterPro"/>
</dbReference>
<comment type="caution">
    <text evidence="7">The sequence shown here is derived from an EMBL/GenBank/DDBJ whole genome shotgun (WGS) entry which is preliminary data.</text>
</comment>
<dbReference type="AlphaFoldDB" id="A0A7J6LV50"/>
<accession>A0A7J6LV50</accession>
<dbReference type="Gene3D" id="1.20.5.2050">
    <property type="match status" value="2"/>
</dbReference>
<gene>
    <name evidence="7" type="ORF">FOL46_005093</name>
</gene>
<name>A0A7J6LV50_PEROL</name>
<dbReference type="InterPro" id="IPR001471">
    <property type="entry name" value="AP2/ERF_dom"/>
</dbReference>
<organism evidence="7 8">
    <name type="scientific">Perkinsus olseni</name>
    <name type="common">Perkinsus atlanticus</name>
    <dbReference type="NCBI Taxonomy" id="32597"/>
    <lineage>
        <taxon>Eukaryota</taxon>
        <taxon>Sar</taxon>
        <taxon>Alveolata</taxon>
        <taxon>Perkinsozoa</taxon>
        <taxon>Perkinsea</taxon>
        <taxon>Perkinsida</taxon>
        <taxon>Perkinsidae</taxon>
        <taxon>Perkinsus</taxon>
    </lineage>
</organism>